<feature type="region of interest" description="Disordered" evidence="1">
    <location>
        <begin position="194"/>
        <end position="288"/>
    </location>
</feature>
<feature type="compositionally biased region" description="Low complexity" evidence="1">
    <location>
        <begin position="196"/>
        <end position="207"/>
    </location>
</feature>
<name>A0A4T9T798_9ACTN</name>
<dbReference type="RefSeq" id="WP_136845963.1">
    <property type="nucleotide sequence ID" value="NZ_SSTM01000004.1"/>
</dbReference>
<feature type="compositionally biased region" description="Low complexity" evidence="1">
    <location>
        <begin position="526"/>
        <end position="558"/>
    </location>
</feature>
<feature type="compositionally biased region" description="Low complexity" evidence="1">
    <location>
        <begin position="256"/>
        <end position="286"/>
    </location>
</feature>
<keyword evidence="2" id="KW-0812">Transmembrane</keyword>
<keyword evidence="2" id="KW-0472">Membrane</keyword>
<dbReference type="AlphaFoldDB" id="A0A4T9T798"/>
<organism evidence="3 4">
    <name type="scientific">Parvibacter caecicola</name>
    <dbReference type="NCBI Taxonomy" id="747645"/>
    <lineage>
        <taxon>Bacteria</taxon>
        <taxon>Bacillati</taxon>
        <taxon>Actinomycetota</taxon>
        <taxon>Coriobacteriia</taxon>
        <taxon>Coriobacteriales</taxon>
        <taxon>Coriobacteriaceae</taxon>
        <taxon>Parvibacter</taxon>
    </lineage>
</organism>
<feature type="region of interest" description="Disordered" evidence="1">
    <location>
        <begin position="300"/>
        <end position="319"/>
    </location>
</feature>
<feature type="compositionally biased region" description="Basic and acidic residues" evidence="1">
    <location>
        <begin position="302"/>
        <end position="312"/>
    </location>
</feature>
<evidence type="ECO:0000256" key="1">
    <source>
        <dbReference type="SAM" id="MobiDB-lite"/>
    </source>
</evidence>
<feature type="compositionally biased region" description="Low complexity" evidence="1">
    <location>
        <begin position="24"/>
        <end position="59"/>
    </location>
</feature>
<sequence>MAPTRRKKPKREPQRPSVAKRGRTAAPAAEPTAAAQGAADEQVAAGARQSAGARGAGVVRRAAAGVGPASGTHTLADAAAYEDFSAIDLAEGALYSGSPLSAEDFSQQEDRLDEGDSPRLAAARKRRAAGAAAGAQAPDGAGAADELPGAGRGAEGRSGEGSRRARAADSLLPQNAVSAVMGAGVVVESLARHGGDAAADSPSALADDGADAVEESSLETVSSAAGQDVSRGGEKASAIADGEEASGKGSGRGRRAANASGAAGSAPEGEGEAAAYGDTPAAAGPAEVSDEERAVFYSAVPKQREQEAEGKGRPKRKGKVAVAKGKVAGNLRIAGAVNAAGQKAKDAAQAARGRKVSVGLVVKIALAAVLVAVVAVGVSSMIAFNHVRDSGNDAQDIQGTWYLNGTNVAVQITPDEIVLTGDVAYDYQLDATNKTIQLEFGNLKGGGSYLFSLNRQQLMIVDGQDHATETLLEDFWWTIQALLAQARGEEYPLPTMENATYLNRAPAPGGAMTDATADASGKGLLSSGADGDAAGSGDADGSGDAADNGDAQNADENG</sequence>
<proteinExistence type="predicted"/>
<gene>
    <name evidence="3" type="ORF">E5982_07335</name>
</gene>
<feature type="compositionally biased region" description="Low complexity" evidence="1">
    <location>
        <begin position="129"/>
        <end position="144"/>
    </location>
</feature>
<keyword evidence="4" id="KW-1185">Reference proteome</keyword>
<comment type="caution">
    <text evidence="3">The sequence shown here is derived from an EMBL/GenBank/DDBJ whole genome shotgun (WGS) entry which is preliminary data.</text>
</comment>
<evidence type="ECO:0000313" key="4">
    <source>
        <dbReference type="Proteomes" id="UP000309454"/>
    </source>
</evidence>
<feature type="compositionally biased region" description="Basic and acidic residues" evidence="1">
    <location>
        <begin position="154"/>
        <end position="167"/>
    </location>
</feature>
<reference evidence="3 4" key="1">
    <citation type="submission" date="2019-04" db="EMBL/GenBank/DDBJ databases">
        <title>Microbes associate with the intestines of laboratory mice.</title>
        <authorList>
            <person name="Navarre W."/>
            <person name="Wong E."/>
            <person name="Huang K.C."/>
            <person name="Tropini C."/>
            <person name="Ng K."/>
            <person name="Yu B."/>
        </authorList>
    </citation>
    <scope>NUCLEOTIDE SEQUENCE [LARGE SCALE GENOMIC DNA]</scope>
    <source>
        <strain evidence="3 4">NM48_B13</strain>
    </source>
</reference>
<feature type="compositionally biased region" description="Basic and acidic residues" evidence="1">
    <location>
        <begin position="108"/>
        <end position="117"/>
    </location>
</feature>
<feature type="region of interest" description="Disordered" evidence="1">
    <location>
        <begin position="1"/>
        <end position="59"/>
    </location>
</feature>
<keyword evidence="2" id="KW-1133">Transmembrane helix</keyword>
<feature type="compositionally biased region" description="Acidic residues" evidence="1">
    <location>
        <begin position="208"/>
        <end position="217"/>
    </location>
</feature>
<protein>
    <submittedName>
        <fullName evidence="3">Uncharacterized protein</fullName>
    </submittedName>
</protein>
<dbReference type="OrthoDB" id="3197458at2"/>
<feature type="region of interest" description="Disordered" evidence="1">
    <location>
        <begin position="509"/>
        <end position="558"/>
    </location>
</feature>
<evidence type="ECO:0000313" key="3">
    <source>
        <dbReference type="EMBL" id="TJW10346.1"/>
    </source>
</evidence>
<feature type="transmembrane region" description="Helical" evidence="2">
    <location>
        <begin position="360"/>
        <end position="384"/>
    </location>
</feature>
<accession>A0A4T9T798</accession>
<dbReference type="Proteomes" id="UP000309454">
    <property type="component" value="Unassembled WGS sequence"/>
</dbReference>
<dbReference type="EMBL" id="SSTM01000004">
    <property type="protein sequence ID" value="TJW10346.1"/>
    <property type="molecule type" value="Genomic_DNA"/>
</dbReference>
<evidence type="ECO:0000256" key="2">
    <source>
        <dbReference type="SAM" id="Phobius"/>
    </source>
</evidence>
<feature type="region of interest" description="Disordered" evidence="1">
    <location>
        <begin position="97"/>
        <end position="173"/>
    </location>
</feature>
<feature type="compositionally biased region" description="Basic residues" evidence="1">
    <location>
        <begin position="1"/>
        <end position="10"/>
    </location>
</feature>